<feature type="domain" description="Calcineurin-like phosphoesterase" evidence="1">
    <location>
        <begin position="2"/>
        <end position="165"/>
    </location>
</feature>
<evidence type="ECO:0000259" key="1">
    <source>
        <dbReference type="Pfam" id="PF12850"/>
    </source>
</evidence>
<accession>D9Q2X4</accession>
<dbReference type="HOGENOM" id="CLU_1458128_0_0_2"/>
<evidence type="ECO:0000313" key="2">
    <source>
        <dbReference type="EMBL" id="ADL19662.1"/>
    </source>
</evidence>
<protein>
    <recommendedName>
        <fullName evidence="1">Calcineurin-like phosphoesterase domain-containing protein</fullName>
    </recommendedName>
</protein>
<keyword evidence="3" id="KW-1185">Reference proteome</keyword>
<dbReference type="eggNOG" id="arCOG01141">
    <property type="taxonomic scope" value="Archaea"/>
</dbReference>
<evidence type="ECO:0000313" key="3">
    <source>
        <dbReference type="Proteomes" id="UP000000346"/>
    </source>
</evidence>
<reference evidence="2 3" key="1">
    <citation type="journal article" date="2010" name="Appl. Environ. Microbiol.">
        <title>The genome sequence of the crenarchaeon Acidilobus saccharovorans supports a new order, Acidilobales, and suggests an important ecological role in terrestrial acidic hot springs.</title>
        <authorList>
            <person name="Mardanov A.V."/>
            <person name="Svetlitchnyi V.A."/>
            <person name="Beletsky A.V."/>
            <person name="Prokofeva M.I."/>
            <person name="Bonch-Osmolovskaya E.A."/>
            <person name="Ravin N.V."/>
            <person name="Skryabin K.G."/>
        </authorList>
    </citation>
    <scope>NUCLEOTIDE SEQUENCE [LARGE SCALE GENOMIC DNA]</scope>
    <source>
        <strain evidence="3">DSM 16705 / JCM 18335 / VKM B-2471 / 345-15</strain>
    </source>
</reference>
<dbReference type="Gene3D" id="3.60.21.10">
    <property type="match status" value="1"/>
</dbReference>
<dbReference type="Pfam" id="PF12850">
    <property type="entry name" value="Metallophos_2"/>
    <property type="match status" value="1"/>
</dbReference>
<dbReference type="InterPro" id="IPR029052">
    <property type="entry name" value="Metallo-depent_PP-like"/>
</dbReference>
<dbReference type="KEGG" id="asc:ASAC_1257"/>
<name>D9Q2X4_ACIS3</name>
<dbReference type="AlphaFoldDB" id="D9Q2X4"/>
<organism evidence="2 3">
    <name type="scientific">Acidilobus saccharovorans (strain DSM 16705 / JCM 18335 / VKM B-2471 / 345-15)</name>
    <dbReference type="NCBI Taxonomy" id="666510"/>
    <lineage>
        <taxon>Archaea</taxon>
        <taxon>Thermoproteota</taxon>
        <taxon>Thermoprotei</taxon>
        <taxon>Acidilobales</taxon>
        <taxon>Acidilobaceae</taxon>
        <taxon>Acidilobus</taxon>
    </lineage>
</organism>
<dbReference type="InParanoid" id="D9Q2X4"/>
<gene>
    <name evidence="2" type="ordered locus">ASAC_1257</name>
</gene>
<dbReference type="SUPFAM" id="SSF56300">
    <property type="entry name" value="Metallo-dependent phosphatases"/>
    <property type="match status" value="1"/>
</dbReference>
<proteinExistence type="predicted"/>
<dbReference type="STRING" id="666510.ASAC_1257"/>
<sequence>MLADVHYPHTDLKLLRWSLEEEHDSVVLLGDSVDLAASLPELLRLVGNEGSVPVTLVRGDNEEALGIGGVDFYSALGGRVLMVHGHQGNVANESFTKFAARLAARVSRRLVLSVYAMRLHRPGVFVVAGHAHALWYSRAFRVAIVGSLSTKSSSRPFNEQGYAILSGESLTLKVDPDDLVVSIKV</sequence>
<dbReference type="Proteomes" id="UP000000346">
    <property type="component" value="Chromosome"/>
</dbReference>
<dbReference type="InterPro" id="IPR024654">
    <property type="entry name" value="Calcineurin-like_PHP_lpxH"/>
</dbReference>
<dbReference type="EMBL" id="CP001742">
    <property type="protein sequence ID" value="ADL19662.1"/>
    <property type="molecule type" value="Genomic_DNA"/>
</dbReference>